<keyword evidence="7" id="KW-1185">Reference proteome</keyword>
<proteinExistence type="inferred from homology"/>
<dbReference type="AlphaFoldDB" id="A0A975RBU0"/>
<dbReference type="EC" id="4.2.2.-" evidence="3"/>
<keyword evidence="1 3" id="KW-0456">Lyase</keyword>
<comment type="function">
    <text evidence="3">Lytic transglycosylase with a strong preference for naked glycan strands that lack stem peptides.</text>
</comment>
<evidence type="ECO:0000256" key="2">
    <source>
        <dbReference type="ARBA" id="ARBA00023316"/>
    </source>
</evidence>
<dbReference type="HAMAP" id="MF_02071">
    <property type="entry name" value="RlpA"/>
    <property type="match status" value="1"/>
</dbReference>
<dbReference type="CDD" id="cd22268">
    <property type="entry name" value="DPBB_RlpA-like"/>
    <property type="match status" value="1"/>
</dbReference>
<dbReference type="GO" id="GO:0008932">
    <property type="term" value="F:lytic endotransglycosylase activity"/>
    <property type="evidence" value="ECO:0007669"/>
    <property type="project" value="UniProtKB-UniRule"/>
</dbReference>
<keyword evidence="3" id="KW-0732">Signal</keyword>
<feature type="signal peptide" evidence="3">
    <location>
        <begin position="1"/>
        <end position="27"/>
    </location>
</feature>
<gene>
    <name evidence="3" type="primary">rlpA</name>
    <name evidence="6" type="ORF">KEF85_16470</name>
</gene>
<dbReference type="Gene3D" id="2.40.40.10">
    <property type="entry name" value="RlpA-like domain"/>
    <property type="match status" value="1"/>
</dbReference>
<dbReference type="InterPro" id="IPR009009">
    <property type="entry name" value="RlpA-like_DPBB"/>
</dbReference>
<dbReference type="InterPro" id="IPR036908">
    <property type="entry name" value="RlpA-like_sf"/>
</dbReference>
<dbReference type="EMBL" id="CP073754">
    <property type="protein sequence ID" value="QWF72621.1"/>
    <property type="molecule type" value="Genomic_DNA"/>
</dbReference>
<evidence type="ECO:0000256" key="3">
    <source>
        <dbReference type="HAMAP-Rule" id="MF_02071"/>
    </source>
</evidence>
<dbReference type="NCBIfam" id="TIGR00413">
    <property type="entry name" value="rlpA"/>
    <property type="match status" value="1"/>
</dbReference>
<evidence type="ECO:0000256" key="1">
    <source>
        <dbReference type="ARBA" id="ARBA00023239"/>
    </source>
</evidence>
<evidence type="ECO:0000313" key="7">
    <source>
        <dbReference type="Proteomes" id="UP000676649"/>
    </source>
</evidence>
<dbReference type="KEGG" id="mpad:KEF85_16470"/>
<dbReference type="GO" id="GO:0071555">
    <property type="term" value="P:cell wall organization"/>
    <property type="evidence" value="ECO:0007669"/>
    <property type="project" value="UniProtKB-KW"/>
</dbReference>
<dbReference type="GO" id="GO:0000270">
    <property type="term" value="P:peptidoglycan metabolic process"/>
    <property type="evidence" value="ECO:0007669"/>
    <property type="project" value="UniProtKB-UniRule"/>
</dbReference>
<comment type="similarity">
    <text evidence="3 4">Belongs to the RlpA family.</text>
</comment>
<dbReference type="Proteomes" id="UP000676649">
    <property type="component" value="Chromosome"/>
</dbReference>
<keyword evidence="2 3" id="KW-0961">Cell wall biogenesis/degradation</keyword>
<sequence length="133" mass="14723" precursor="true">MRINRWLAKTMLSVTLALFCTTGLTKAAEFNAFDDQIGIASYFNDKFHGHRTASGERYDKHDLTAAHATLPFGTVIHVVNLKNNQSVDVRINSRAHRSNRRLLDLSKQAAKELGFLQAGIAKVKITVVSLGEA</sequence>
<dbReference type="PANTHER" id="PTHR34183">
    <property type="entry name" value="ENDOLYTIC PEPTIDOGLYCAN TRANSGLYCOSYLASE RLPA"/>
    <property type="match status" value="1"/>
</dbReference>
<dbReference type="InterPro" id="IPR012997">
    <property type="entry name" value="RplA"/>
</dbReference>
<dbReference type="InterPro" id="IPR034718">
    <property type="entry name" value="RlpA"/>
</dbReference>
<dbReference type="Pfam" id="PF03330">
    <property type="entry name" value="DPBB_1"/>
    <property type="match status" value="1"/>
</dbReference>
<protein>
    <recommendedName>
        <fullName evidence="3">Endolytic peptidoglycan transglycosylase RlpA</fullName>
        <ecNumber evidence="3">4.2.2.-</ecNumber>
    </recommendedName>
</protein>
<evidence type="ECO:0000259" key="5">
    <source>
        <dbReference type="Pfam" id="PF03330"/>
    </source>
</evidence>
<evidence type="ECO:0000313" key="6">
    <source>
        <dbReference type="EMBL" id="QWF72621.1"/>
    </source>
</evidence>
<feature type="domain" description="RlpA-like protein double-psi beta-barrel" evidence="5">
    <location>
        <begin position="37"/>
        <end position="125"/>
    </location>
</feature>
<name>A0A975RBU0_9GAMM</name>
<dbReference type="SUPFAM" id="SSF50685">
    <property type="entry name" value="Barwin-like endoglucanases"/>
    <property type="match status" value="1"/>
</dbReference>
<accession>A0A975RBU0</accession>
<evidence type="ECO:0000256" key="4">
    <source>
        <dbReference type="RuleBase" id="RU003495"/>
    </source>
</evidence>
<dbReference type="PANTHER" id="PTHR34183:SF1">
    <property type="entry name" value="ENDOLYTIC PEPTIDOGLYCAN TRANSGLYCOSYLASE RLPA"/>
    <property type="match status" value="1"/>
</dbReference>
<feature type="chain" id="PRO_5038186809" description="Endolytic peptidoglycan transglycosylase RlpA" evidence="3">
    <location>
        <begin position="28"/>
        <end position="133"/>
    </location>
</feature>
<organism evidence="6 7">
    <name type="scientific">Methylomonas paludis</name>
    <dbReference type="NCBI Taxonomy" id="1173101"/>
    <lineage>
        <taxon>Bacteria</taxon>
        <taxon>Pseudomonadati</taxon>
        <taxon>Pseudomonadota</taxon>
        <taxon>Gammaproteobacteria</taxon>
        <taxon>Methylococcales</taxon>
        <taxon>Methylococcaceae</taxon>
        <taxon>Methylomonas</taxon>
    </lineage>
</organism>
<reference evidence="6" key="1">
    <citation type="submission" date="2021-04" db="EMBL/GenBank/DDBJ databases">
        <title>Draft genome sequence data of methanotrophic Methylovulum sp. strain S1L and Methylomonas sp. strain S2AM isolated from boreal lake water columns.</title>
        <authorList>
            <person name="Rissanen A.J."/>
            <person name="Mangayil R."/>
            <person name="Svenning M.M."/>
            <person name="Khanongnuch R."/>
        </authorList>
    </citation>
    <scope>NUCLEOTIDE SEQUENCE</scope>
    <source>
        <strain evidence="6">S2AM</strain>
    </source>
</reference>